<dbReference type="SUPFAM" id="SSF52540">
    <property type="entry name" value="P-loop containing nucleoside triphosphate hydrolases"/>
    <property type="match status" value="1"/>
</dbReference>
<organism evidence="4 5">
    <name type="scientific">Conoideocrella luteorostrata</name>
    <dbReference type="NCBI Taxonomy" id="1105319"/>
    <lineage>
        <taxon>Eukaryota</taxon>
        <taxon>Fungi</taxon>
        <taxon>Dikarya</taxon>
        <taxon>Ascomycota</taxon>
        <taxon>Pezizomycotina</taxon>
        <taxon>Sordariomycetes</taxon>
        <taxon>Hypocreomycetidae</taxon>
        <taxon>Hypocreales</taxon>
        <taxon>Clavicipitaceae</taxon>
        <taxon>Conoideocrella</taxon>
    </lineage>
</organism>
<dbReference type="Pfam" id="PF23397">
    <property type="entry name" value="DUF7104"/>
    <property type="match status" value="15"/>
</dbReference>
<evidence type="ECO:0000256" key="2">
    <source>
        <dbReference type="PROSITE-ProRule" id="PRU00023"/>
    </source>
</evidence>
<dbReference type="InterPro" id="IPR055530">
    <property type="entry name" value="DUF7104"/>
</dbReference>
<dbReference type="InterPro" id="IPR007111">
    <property type="entry name" value="NACHT_NTPase"/>
</dbReference>
<feature type="repeat" description="ANK" evidence="2">
    <location>
        <begin position="1201"/>
        <end position="1233"/>
    </location>
</feature>
<dbReference type="Gene3D" id="3.40.50.300">
    <property type="entry name" value="P-loop containing nucleotide triphosphate hydrolases"/>
    <property type="match status" value="1"/>
</dbReference>
<dbReference type="PANTHER" id="PTHR10039">
    <property type="entry name" value="AMELOGENIN"/>
    <property type="match status" value="1"/>
</dbReference>
<dbReference type="PANTHER" id="PTHR10039:SF14">
    <property type="entry name" value="NACHT DOMAIN-CONTAINING PROTEIN"/>
    <property type="match status" value="1"/>
</dbReference>
<evidence type="ECO:0000313" key="4">
    <source>
        <dbReference type="EMBL" id="KAK2608999.1"/>
    </source>
</evidence>
<dbReference type="InterPro" id="IPR036770">
    <property type="entry name" value="Ankyrin_rpt-contain_sf"/>
</dbReference>
<dbReference type="Proteomes" id="UP001251528">
    <property type="component" value="Unassembled WGS sequence"/>
</dbReference>
<dbReference type="EMBL" id="JASWJB010000029">
    <property type="protein sequence ID" value="KAK2608999.1"/>
    <property type="molecule type" value="Genomic_DNA"/>
</dbReference>
<feature type="domain" description="NACHT" evidence="3">
    <location>
        <begin position="134"/>
        <end position="283"/>
    </location>
</feature>
<dbReference type="AlphaFoldDB" id="A0AAJ0CV52"/>
<dbReference type="PROSITE" id="PS50088">
    <property type="entry name" value="ANK_REPEAT"/>
    <property type="match status" value="2"/>
</dbReference>
<keyword evidence="1" id="KW-0677">Repeat</keyword>
<dbReference type="PROSITE" id="PS50837">
    <property type="entry name" value="NACHT"/>
    <property type="match status" value="1"/>
</dbReference>
<dbReference type="InterPro" id="IPR027417">
    <property type="entry name" value="P-loop_NTPase"/>
</dbReference>
<dbReference type="Pfam" id="PF12796">
    <property type="entry name" value="Ank_2"/>
    <property type="match status" value="1"/>
</dbReference>
<dbReference type="PROSITE" id="PS50297">
    <property type="entry name" value="ANK_REP_REGION"/>
    <property type="match status" value="2"/>
</dbReference>
<dbReference type="SUPFAM" id="SSF48403">
    <property type="entry name" value="Ankyrin repeat"/>
    <property type="match status" value="3"/>
</dbReference>
<evidence type="ECO:0000259" key="3">
    <source>
        <dbReference type="PROSITE" id="PS50837"/>
    </source>
</evidence>
<evidence type="ECO:0000313" key="5">
    <source>
        <dbReference type="Proteomes" id="UP001251528"/>
    </source>
</evidence>
<comment type="caution">
    <text evidence="4">The sequence shown here is derived from an EMBL/GenBank/DDBJ whole genome shotgun (WGS) entry which is preliminary data.</text>
</comment>
<dbReference type="Gene3D" id="1.20.5.340">
    <property type="match status" value="8"/>
</dbReference>
<proteinExistence type="predicted"/>
<dbReference type="Gene3D" id="1.25.40.20">
    <property type="entry name" value="Ankyrin repeat-containing domain"/>
    <property type="match status" value="1"/>
</dbReference>
<accession>A0AAJ0CV52</accession>
<dbReference type="SMART" id="SM00248">
    <property type="entry name" value="ANK"/>
    <property type="match status" value="4"/>
</dbReference>
<gene>
    <name evidence="4" type="ORF">QQS21_002479</name>
</gene>
<evidence type="ECO:0000256" key="1">
    <source>
        <dbReference type="ARBA" id="ARBA00022737"/>
    </source>
</evidence>
<dbReference type="Pfam" id="PF24883">
    <property type="entry name" value="NPHP3_N"/>
    <property type="match status" value="1"/>
</dbReference>
<protein>
    <recommendedName>
        <fullName evidence="3">NACHT domain-containing protein</fullName>
    </recommendedName>
</protein>
<dbReference type="InterPro" id="IPR056884">
    <property type="entry name" value="NPHP3-like_N"/>
</dbReference>
<reference evidence="4" key="1">
    <citation type="submission" date="2023-06" db="EMBL/GenBank/DDBJ databases">
        <title>Conoideocrella luteorostrata (Hypocreales: Clavicipitaceae), a potential biocontrol fungus for elongate hemlock scale in United States Christmas tree production areas.</title>
        <authorList>
            <person name="Barrett H."/>
            <person name="Lovett B."/>
            <person name="Macias A.M."/>
            <person name="Stajich J.E."/>
            <person name="Kasson M.T."/>
        </authorList>
    </citation>
    <scope>NUCLEOTIDE SEQUENCE</scope>
    <source>
        <strain evidence="4">ARSEF 14590</strain>
    </source>
</reference>
<keyword evidence="5" id="KW-1185">Reference proteome</keyword>
<dbReference type="InterPro" id="IPR002110">
    <property type="entry name" value="Ankyrin_rpt"/>
</dbReference>
<name>A0AAJ0CV52_9HYPO</name>
<sequence>MDGPRTILVTKASATHCRVSEYDSQYQCAIARSHSDMVKYGCHDHEYAKVKAKLQFVAQRAIATESAPNLSPEAMACLSDLFVTDPSEDREALRRKKGDRVAGTCEWILDTEDLTAWLDGGQMKFSNSQTTSGGVLWLHGNPGTGKSTLAIFLTDELSNRFSAADGETLAYFFCDSAFDTRKTATSVIRGLLLQLLKQHPRLFSYVLPKYHEQKTKLFESFDALWTIFIMAASDADTGRKYFIIDALDECDQESQKTLLQQLQKTFQGPDAPLNVCILITSRPYPEIGEFLETFANKDLAAFPEAMHDIDLCIEEKVAELTKRKKYTEKIKHKVSDILRCRAEGTFLWIGIACQELENIPSKNAISQLKAMPSGLHSLYEKLFVAALEREPTRDAIRLILSLVAVSQRPLNLLELSEASRLYLDEDDLETRTRFMRDDIESCRLMVVIQDGKVLLLHQSVKDFLYKATESTNFNEFKAHARLAYRCIDYLIQEFHGGEQTHNYFSEYATREWPNHARMAQPEFNVIASQLEFFDIVAPCRDFWLKKYRRIEPYDLPLERVSILHIAARWGIPTIANHVFRLKDQQYKAEGLVHNMDEPGSTLLEYAAGSGYPNVVPVLLDHGATITQDIIVAAASNWRRGKGVLALLLERRGDEIMITDKVVKAAAGNGSSGKEVMAFLLDQRGSEITITDEVVRAAAGNRGSGKEVIAFLLDQRGSEITITDEVVRAAAGNGGSGKEVMAFLLDQRGSEITITDEVMRAAAENSKEVIALLLNRRGNEITITDKVMEAAARNRVSGKKVIALLLDQRGNEITITDKVVEAAAGNSEEVMALLLDQRGSEITITDEVVRAAAGNSKEVIALLLDQRGSEITITDEVVKAAARNWKSGKEVMALLLNQRGSEITITDKVIEAAADNWKSGMEVMALLLDQRGSEITITDEGVRAAAENSKEVIALLLDQRGSEITITDEVVKAAAGNWKSGNGGSGKEVMALLLDQRGSEITITDKVVKAAAGNWKSGKEVMALLLNQRGSEITITDEVVKAAAGNGGSGKEVMALLLDQRGSEITITDEVVRAAAGNEKNGHKIMALLFKQRAEETAASISERVLFAAATCGQDMVLDLLSRENPLVPIDGEHRSIAKFYNAAKAGQTCHIERLLHEGIKPDFKNIRGVTPLCIAAALGRDAVVSILARRPDVDVNSTSMSGQSPLFWSSYFGHEQVVAALLEAGADANLMDENGDTAFTMARKNRRWEVLKMLPNS</sequence>
<keyword evidence="2" id="KW-0040">ANK repeat</keyword>
<feature type="repeat" description="ANK" evidence="2">
    <location>
        <begin position="598"/>
        <end position="625"/>
    </location>
</feature>